<dbReference type="EMBL" id="JAQQKV010000001">
    <property type="protein sequence ID" value="MDC7674701.1"/>
    <property type="molecule type" value="Genomic_DNA"/>
</dbReference>
<protein>
    <submittedName>
        <fullName evidence="1">Uncharacterized protein</fullName>
    </submittedName>
</protein>
<keyword evidence="2" id="KW-1185">Reference proteome</keyword>
<evidence type="ECO:0000313" key="1">
    <source>
        <dbReference type="EMBL" id="MDC7674701.1"/>
    </source>
</evidence>
<evidence type="ECO:0000313" key="2">
    <source>
        <dbReference type="Proteomes" id="UP001218579"/>
    </source>
</evidence>
<name>A0ABT5HEM1_9CAUL</name>
<comment type="caution">
    <text evidence="1">The sequence shown here is derived from an EMBL/GenBank/DDBJ whole genome shotgun (WGS) entry which is preliminary data.</text>
</comment>
<gene>
    <name evidence="1" type="ORF">PQU98_01010</name>
</gene>
<organism evidence="1 2">
    <name type="scientific">Asticcacaulis machinosus</name>
    <dbReference type="NCBI Taxonomy" id="2984211"/>
    <lineage>
        <taxon>Bacteria</taxon>
        <taxon>Pseudomonadati</taxon>
        <taxon>Pseudomonadota</taxon>
        <taxon>Alphaproteobacteria</taxon>
        <taxon>Caulobacterales</taxon>
        <taxon>Caulobacteraceae</taxon>
        <taxon>Asticcacaulis</taxon>
    </lineage>
</organism>
<sequence>MPQTYITRSEEWLLSFLPAGQFHAEDRQLYHDHVSPGLIRELLKHYDHDEAIGLLTYVVERIDIRLDRAKDRRLKYELACYRSWLMNMRGQIAATNRAEPATGRHTSLMGAVKRIIAGQAHP</sequence>
<proteinExistence type="predicted"/>
<dbReference type="RefSeq" id="WP_272743023.1">
    <property type="nucleotide sequence ID" value="NZ_JAQQKV010000001.1"/>
</dbReference>
<reference evidence="1 2" key="1">
    <citation type="submission" date="2023-01" db="EMBL/GenBank/DDBJ databases">
        <title>Novel species of the genus Asticcacaulis isolated from rivers.</title>
        <authorList>
            <person name="Lu H."/>
        </authorList>
    </citation>
    <scope>NUCLEOTIDE SEQUENCE [LARGE SCALE GENOMIC DNA]</scope>
    <source>
        <strain evidence="1 2">LKC15W</strain>
    </source>
</reference>
<dbReference type="Proteomes" id="UP001218579">
    <property type="component" value="Unassembled WGS sequence"/>
</dbReference>
<accession>A0ABT5HEM1</accession>